<dbReference type="PANTHER" id="PTHR10997:SF7">
    <property type="entry name" value="IMPORTIN-11"/>
    <property type="match status" value="1"/>
</dbReference>
<evidence type="ECO:0000313" key="6">
    <source>
        <dbReference type="EMBL" id="CCE63797.1"/>
    </source>
</evidence>
<dbReference type="PROSITE" id="PS50166">
    <property type="entry name" value="IMPORTIN_B_NT"/>
    <property type="match status" value="1"/>
</dbReference>
<dbReference type="GeneID" id="11535593"/>
<accession>G8BUL1</accession>
<dbReference type="Proteomes" id="UP000005666">
    <property type="component" value="Chromosome 6"/>
</dbReference>
<dbReference type="EMBL" id="HE612861">
    <property type="protein sequence ID" value="CCE63797.1"/>
    <property type="molecule type" value="Genomic_DNA"/>
</dbReference>
<keyword evidence="3" id="KW-0813">Transport</keyword>
<dbReference type="PANTHER" id="PTHR10997">
    <property type="entry name" value="IMPORTIN-7, 8, 11"/>
    <property type="match status" value="1"/>
</dbReference>
<sequence>MGDLTEINLIQVLEQASDPKNIGSEIQKLAEAKLKEWEVQEGFHYYLQSIYLNMDNSLQIRWISIIQFKNGIEKYWRSTRSNAINKNEKLKIRERLFNLVNEKNNQLSIQNAQATAKIARFDFPGHWPDLFENLERLLDINSSNDTNIYNTLLHINQIIKILGAARIGRCRPAMQSKIPLILKYVIRIYLDNFVSWTDSSININEKFPLHIQISYLALKCTRRMIIEGVDNPAKDEIVIDFMRLSIQHFDILITNYNNFRTFDNYEKFIRCYGKLYYSMITNSPATFILLPCSTDILIVYTKIIFEYAPNVYNEVADTTGDFWEQTVIRGLLVFKRVINFIFKKGAITLKARSDKASIDKAIEKLNAEFLNEKLITDLVDTLMTWYLKLRPSELENWFMDQEEWINEQMSTSYEYQIRPCAENFFQDLINSFSEFLVPYLLNKIEKDASSLSNSLEDFLMKDAIYAAFQLSANAICDMVDFDSLLVKIFLPEASDTTNNSTDQLKIIRRRVAVIINEWSVVKCSEESKKICYGFFENILMNESDKVVLLTVVQSIRTMVDDWNFNKDNFEPFLKDIVTILLRKILPSVSLTETRLYVLNTLSDIIIQTKPLISKDLLIEILQIIPELWEISTNNPSEGILSGALIRLLRNLVQSLGPQSYLTWDIAIPVVNIVCDPTSQHHHLLSEDGFELWGILLQNYSSNETKFDDRFVDFLPFLESSIEKHSEILPTLLEIVKSYTLILSPQLFFASDSFSKIFSYLSNYLLKLRDDSFYLILEIWEILILSNEADYENILLQKFYDMGILNSLFNSIFKQEALSNHQCGQLLQIIARIAYVNPTALMKFIEMYHQALPTTTSNAQLDIEHKKVVYSDMPFDRLFSKLISSWEYCFKDIFDPKLKKIHVLGISSLLRTGLVVVLSEIITIMQIWVDLLEEINETQSGDCEKYHLNDIVTEQTVEFYQLTPEQLRNHELLKNNDPVHNISLREFIKQTLEFLESHLGPPAYQEFFNNINQSLRESLLLFLSIQQPKISN</sequence>
<dbReference type="AlphaFoldDB" id="G8BUL1"/>
<dbReference type="SMART" id="SM00913">
    <property type="entry name" value="IBN_N"/>
    <property type="match status" value="1"/>
</dbReference>
<comment type="subcellular location">
    <subcellularLocation>
        <location evidence="1">Nucleus</location>
    </subcellularLocation>
</comment>
<dbReference type="GO" id="GO:0061608">
    <property type="term" value="F:nuclear import signal receptor activity"/>
    <property type="evidence" value="ECO:0007669"/>
    <property type="project" value="EnsemblFungi"/>
</dbReference>
<protein>
    <recommendedName>
        <fullName evidence="5">Importin N-terminal domain-containing protein</fullName>
    </recommendedName>
</protein>
<proteinExistence type="inferred from homology"/>
<dbReference type="Gene3D" id="1.25.10.10">
    <property type="entry name" value="Leucine-rich Repeat Variant"/>
    <property type="match status" value="1"/>
</dbReference>
<evidence type="ECO:0000313" key="7">
    <source>
        <dbReference type="Proteomes" id="UP000005666"/>
    </source>
</evidence>
<evidence type="ECO:0000256" key="3">
    <source>
        <dbReference type="ARBA" id="ARBA00022448"/>
    </source>
</evidence>
<dbReference type="SUPFAM" id="SSF48371">
    <property type="entry name" value="ARM repeat"/>
    <property type="match status" value="1"/>
</dbReference>
<evidence type="ECO:0000259" key="5">
    <source>
        <dbReference type="PROSITE" id="PS50166"/>
    </source>
</evidence>
<dbReference type="GO" id="GO:0005829">
    <property type="term" value="C:cytosol"/>
    <property type="evidence" value="ECO:0007669"/>
    <property type="project" value="TreeGrafter"/>
</dbReference>
<dbReference type="KEGG" id="tpf:TPHA_0F03160"/>
<reference evidence="6 7" key="1">
    <citation type="journal article" date="2011" name="Proc. Natl. Acad. Sci. U.S.A.">
        <title>Evolutionary erosion of yeast sex chromosomes by mating-type switching accidents.</title>
        <authorList>
            <person name="Gordon J.L."/>
            <person name="Armisen D."/>
            <person name="Proux-Wera E."/>
            <person name="Oheigeartaigh S.S."/>
            <person name="Byrne K.P."/>
            <person name="Wolfe K.H."/>
        </authorList>
    </citation>
    <scope>NUCLEOTIDE SEQUENCE [LARGE SCALE GENOMIC DNA]</scope>
    <source>
        <strain evidence="7">ATCC 24235 / CBS 4417 / NBRC 1672 / NRRL Y-8282 / UCD 70-5</strain>
    </source>
</reference>
<dbReference type="InterPro" id="IPR016024">
    <property type="entry name" value="ARM-type_fold"/>
</dbReference>
<organism evidence="6 7">
    <name type="scientific">Tetrapisispora phaffii (strain ATCC 24235 / CBS 4417 / NBRC 1672 / NRRL Y-8282 / UCD 70-5)</name>
    <name type="common">Yeast</name>
    <name type="synonym">Fabospora phaffii</name>
    <dbReference type="NCBI Taxonomy" id="1071381"/>
    <lineage>
        <taxon>Eukaryota</taxon>
        <taxon>Fungi</taxon>
        <taxon>Dikarya</taxon>
        <taxon>Ascomycota</taxon>
        <taxon>Saccharomycotina</taxon>
        <taxon>Saccharomycetes</taxon>
        <taxon>Saccharomycetales</taxon>
        <taxon>Saccharomycetaceae</taxon>
        <taxon>Tetrapisispora</taxon>
    </lineage>
</organism>
<evidence type="ECO:0000256" key="2">
    <source>
        <dbReference type="ARBA" id="ARBA00007991"/>
    </source>
</evidence>
<comment type="similarity">
    <text evidence="2">Belongs to the importin beta family.</text>
</comment>
<dbReference type="OMA" id="SFHYVFH"/>
<keyword evidence="7" id="KW-1185">Reference proteome</keyword>
<feature type="domain" description="Importin N-terminal" evidence="5">
    <location>
        <begin position="30"/>
        <end position="102"/>
    </location>
</feature>
<gene>
    <name evidence="6" type="primary">TPHA0F03160</name>
    <name evidence="6" type="ordered locus">TPHA_0F03160</name>
</gene>
<keyword evidence="4" id="KW-0539">Nucleus</keyword>
<dbReference type="InterPro" id="IPR011989">
    <property type="entry name" value="ARM-like"/>
</dbReference>
<dbReference type="GO" id="GO:0031267">
    <property type="term" value="F:small GTPase binding"/>
    <property type="evidence" value="ECO:0007669"/>
    <property type="project" value="InterPro"/>
</dbReference>
<dbReference type="RefSeq" id="XP_003686231.1">
    <property type="nucleotide sequence ID" value="XM_003686183.1"/>
</dbReference>
<dbReference type="InterPro" id="IPR001494">
    <property type="entry name" value="Importin-beta_N"/>
</dbReference>
<dbReference type="InterPro" id="IPR058669">
    <property type="entry name" value="TPR_IPO7/11-like"/>
</dbReference>
<dbReference type="HOGENOM" id="CLU_003886_0_0_1"/>
<dbReference type="GO" id="GO:0006606">
    <property type="term" value="P:protein import into nucleus"/>
    <property type="evidence" value="ECO:0007669"/>
    <property type="project" value="EnsemblFungi"/>
</dbReference>
<dbReference type="eggNOG" id="KOG1993">
    <property type="taxonomic scope" value="Eukaryota"/>
</dbReference>
<dbReference type="STRING" id="1071381.G8BUL1"/>
<name>G8BUL1_TETPH</name>
<dbReference type="OrthoDB" id="361693at2759"/>
<dbReference type="Pfam" id="PF25758">
    <property type="entry name" value="TPR_IPO11"/>
    <property type="match status" value="1"/>
</dbReference>
<dbReference type="GO" id="GO:0005635">
    <property type="term" value="C:nuclear envelope"/>
    <property type="evidence" value="ECO:0007669"/>
    <property type="project" value="TreeGrafter"/>
</dbReference>
<evidence type="ECO:0000256" key="4">
    <source>
        <dbReference type="ARBA" id="ARBA00023242"/>
    </source>
</evidence>
<dbReference type="GO" id="GO:0008139">
    <property type="term" value="F:nuclear localization sequence binding"/>
    <property type="evidence" value="ECO:0007669"/>
    <property type="project" value="EnsemblFungi"/>
</dbReference>
<dbReference type="Pfam" id="PF03810">
    <property type="entry name" value="IBN_N"/>
    <property type="match status" value="1"/>
</dbReference>
<evidence type="ECO:0000256" key="1">
    <source>
        <dbReference type="ARBA" id="ARBA00004123"/>
    </source>
</evidence>